<proteinExistence type="predicted"/>
<sequence length="46" mass="4685">TITNHQSDGILKTSVNSQGSLSSTEYKAVGVNADCASKSGGFIPVD</sequence>
<dbReference type="EMBL" id="LXQA010073168">
    <property type="protein sequence ID" value="MCI09573.1"/>
    <property type="molecule type" value="Genomic_DNA"/>
</dbReference>
<keyword evidence="3" id="KW-1185">Reference proteome</keyword>
<feature type="non-terminal residue" evidence="2">
    <location>
        <position position="1"/>
    </location>
</feature>
<accession>A0A392PBU4</accession>
<name>A0A392PBU4_9FABA</name>
<evidence type="ECO:0000256" key="1">
    <source>
        <dbReference type="SAM" id="MobiDB-lite"/>
    </source>
</evidence>
<comment type="caution">
    <text evidence="2">The sequence shown here is derived from an EMBL/GenBank/DDBJ whole genome shotgun (WGS) entry which is preliminary data.</text>
</comment>
<dbReference type="AlphaFoldDB" id="A0A392PBU4"/>
<organism evidence="2 3">
    <name type="scientific">Trifolium medium</name>
    <dbReference type="NCBI Taxonomy" id="97028"/>
    <lineage>
        <taxon>Eukaryota</taxon>
        <taxon>Viridiplantae</taxon>
        <taxon>Streptophyta</taxon>
        <taxon>Embryophyta</taxon>
        <taxon>Tracheophyta</taxon>
        <taxon>Spermatophyta</taxon>
        <taxon>Magnoliopsida</taxon>
        <taxon>eudicotyledons</taxon>
        <taxon>Gunneridae</taxon>
        <taxon>Pentapetalae</taxon>
        <taxon>rosids</taxon>
        <taxon>fabids</taxon>
        <taxon>Fabales</taxon>
        <taxon>Fabaceae</taxon>
        <taxon>Papilionoideae</taxon>
        <taxon>50 kb inversion clade</taxon>
        <taxon>NPAAA clade</taxon>
        <taxon>Hologalegina</taxon>
        <taxon>IRL clade</taxon>
        <taxon>Trifolieae</taxon>
        <taxon>Trifolium</taxon>
    </lineage>
</organism>
<evidence type="ECO:0000313" key="3">
    <source>
        <dbReference type="Proteomes" id="UP000265520"/>
    </source>
</evidence>
<dbReference type="Proteomes" id="UP000265520">
    <property type="component" value="Unassembled WGS sequence"/>
</dbReference>
<protein>
    <submittedName>
        <fullName evidence="2">Uncharacterized protein</fullName>
    </submittedName>
</protein>
<reference evidence="2 3" key="1">
    <citation type="journal article" date="2018" name="Front. Plant Sci.">
        <title>Red Clover (Trifolium pratense) and Zigzag Clover (T. medium) - A Picture of Genomic Similarities and Differences.</title>
        <authorList>
            <person name="Dluhosova J."/>
            <person name="Istvanek J."/>
            <person name="Nedelnik J."/>
            <person name="Repkova J."/>
        </authorList>
    </citation>
    <scope>NUCLEOTIDE SEQUENCE [LARGE SCALE GENOMIC DNA]</scope>
    <source>
        <strain evidence="3">cv. 10/8</strain>
        <tissue evidence="2">Leaf</tissue>
    </source>
</reference>
<feature type="region of interest" description="Disordered" evidence="1">
    <location>
        <begin position="1"/>
        <end position="21"/>
    </location>
</feature>
<evidence type="ECO:0000313" key="2">
    <source>
        <dbReference type="EMBL" id="MCI09573.1"/>
    </source>
</evidence>